<dbReference type="EMBL" id="ATMH01005206">
    <property type="protein sequence ID" value="EPY28289.1"/>
    <property type="molecule type" value="Genomic_DNA"/>
</dbReference>
<dbReference type="PANTHER" id="PTHR12459">
    <property type="entry name" value="TRANSMEMBRANE PROTEIN 135-RELATED"/>
    <property type="match status" value="1"/>
</dbReference>
<dbReference type="PANTHER" id="PTHR12459:SF15">
    <property type="entry name" value="TRANSMEMBRANE PROTEIN 135"/>
    <property type="match status" value="1"/>
</dbReference>
<protein>
    <recommendedName>
        <fullName evidence="6">Transmembrane protein 135 N-terminal domain-containing protein</fullName>
    </recommendedName>
</protein>
<evidence type="ECO:0000256" key="2">
    <source>
        <dbReference type="SAM" id="Phobius"/>
    </source>
</evidence>
<dbReference type="Proteomes" id="UP000015354">
    <property type="component" value="Unassembled WGS sequence"/>
</dbReference>
<keyword evidence="2" id="KW-1133">Transmembrane helix</keyword>
<keyword evidence="2" id="KW-0472">Membrane</keyword>
<feature type="transmembrane region" description="Helical" evidence="2">
    <location>
        <begin position="310"/>
        <end position="333"/>
    </location>
</feature>
<evidence type="ECO:0000313" key="3">
    <source>
        <dbReference type="EMBL" id="EPY28289.1"/>
    </source>
</evidence>
<name>S9UHS9_9TRYP</name>
<dbReference type="EMBL" id="ATMH01005190">
    <property type="protein sequence ID" value="EPY28320.1"/>
    <property type="molecule type" value="Genomic_DNA"/>
</dbReference>
<keyword evidence="5" id="KW-1185">Reference proteome</keyword>
<evidence type="ECO:0000313" key="4">
    <source>
        <dbReference type="EMBL" id="EPY28320.1"/>
    </source>
</evidence>
<evidence type="ECO:0000256" key="1">
    <source>
        <dbReference type="SAM" id="MobiDB-lite"/>
    </source>
</evidence>
<reference evidence="3" key="2">
    <citation type="submission" date="2013-03" db="EMBL/GenBank/DDBJ databases">
        <authorList>
            <person name="Motta M.C.M."/>
            <person name="Martins A.C.A."/>
            <person name="Preta C.M.C.C."/>
            <person name="Silva R."/>
            <person name="de Souza S.S."/>
            <person name="Klein C.C."/>
            <person name="de Almeida L.G.P."/>
            <person name="Cunha O.L."/>
            <person name="Colabardini A.C."/>
            <person name="Lima B.A."/>
            <person name="Machado C.R."/>
            <person name="Soares C.M.A."/>
            <person name="de Menezes C.B.A."/>
            <person name="Bartolomeu D.C."/>
            <person name="Grisard E.C."/>
            <person name="Fantinatti-Garboggini F."/>
            <person name="Rodrigues-Luiz G.F."/>
            <person name="Wagner G."/>
            <person name="Goldman G.H."/>
            <person name="Fietto J.L.R."/>
            <person name="Ciapina L.P."/>
            <person name="Brocchi M."/>
            <person name="Elias M.C."/>
            <person name="Goldman M.H.S."/>
            <person name="Sagot M.-F."/>
            <person name="Pereira M."/>
            <person name="Stoco P.H."/>
            <person name="Teixeira S.M.R."/>
            <person name="de Mendonca-Neto R.P."/>
            <person name="Maciel T.E.F."/>
            <person name="Mendes T.A.O."/>
            <person name="Urmenyi T.P."/>
            <person name="Teixeira M.M.G."/>
            <person name="de Camargo E.F.P."/>
            <person name="de Sousa W."/>
            <person name="Schenkman S."/>
            <person name="de Vasconcelos A.T.R."/>
        </authorList>
    </citation>
    <scope>NUCLEOTIDE SEQUENCE</scope>
</reference>
<feature type="compositionally biased region" description="Basic and acidic residues" evidence="1">
    <location>
        <begin position="454"/>
        <end position="466"/>
    </location>
</feature>
<proteinExistence type="predicted"/>
<organism evidence="3 5">
    <name type="scientific">Strigomonas culicis</name>
    <dbReference type="NCBI Taxonomy" id="28005"/>
    <lineage>
        <taxon>Eukaryota</taxon>
        <taxon>Discoba</taxon>
        <taxon>Euglenozoa</taxon>
        <taxon>Kinetoplastea</taxon>
        <taxon>Metakinetoplastina</taxon>
        <taxon>Trypanosomatida</taxon>
        <taxon>Trypanosomatidae</taxon>
        <taxon>Strigomonadinae</taxon>
        <taxon>Strigomonas</taxon>
    </lineage>
</organism>
<dbReference type="AlphaFoldDB" id="S9UHS9"/>
<feature type="region of interest" description="Disordered" evidence="1">
    <location>
        <begin position="445"/>
        <end position="466"/>
    </location>
</feature>
<reference evidence="3 5" key="1">
    <citation type="journal article" date="2013" name="PLoS ONE">
        <title>Predicting the Proteins of Angomonas deanei, Strigomonas culicis and Their Respective Endosymbionts Reveals New Aspects of the Trypanosomatidae Family.</title>
        <authorList>
            <person name="Motta M.C."/>
            <person name="Martins A.C."/>
            <person name="de Souza S.S."/>
            <person name="Catta-Preta C.M."/>
            <person name="Silva R."/>
            <person name="Klein C.C."/>
            <person name="de Almeida L.G."/>
            <person name="de Lima Cunha O."/>
            <person name="Ciapina L.P."/>
            <person name="Brocchi M."/>
            <person name="Colabardini A.C."/>
            <person name="de Araujo Lima B."/>
            <person name="Machado C.R."/>
            <person name="de Almeida Soares C.M."/>
            <person name="Probst C.M."/>
            <person name="de Menezes C.B."/>
            <person name="Thompson C.E."/>
            <person name="Bartholomeu D.C."/>
            <person name="Gradia D.F."/>
            <person name="Pavoni D.P."/>
            <person name="Grisard E.C."/>
            <person name="Fantinatti-Garboggini F."/>
            <person name="Marchini F.K."/>
            <person name="Rodrigues-Luiz G.F."/>
            <person name="Wagner G."/>
            <person name="Goldman G.H."/>
            <person name="Fietto J.L."/>
            <person name="Elias M.C."/>
            <person name="Goldman M.H."/>
            <person name="Sagot M.F."/>
            <person name="Pereira M."/>
            <person name="Stoco P.H."/>
            <person name="de Mendonca-Neto R.P."/>
            <person name="Teixeira S.M."/>
            <person name="Maciel T.E."/>
            <person name="de Oliveira Mendes T.A."/>
            <person name="Urmenyi T.P."/>
            <person name="de Souza W."/>
            <person name="Schenkman S."/>
            <person name="de Vasconcelos A.T."/>
        </authorList>
    </citation>
    <scope>NUCLEOTIDE SEQUENCE [LARGE SCALE GENOMIC DNA]</scope>
</reference>
<evidence type="ECO:0008006" key="6">
    <source>
        <dbReference type="Google" id="ProtNLM"/>
    </source>
</evidence>
<evidence type="ECO:0000313" key="5">
    <source>
        <dbReference type="Proteomes" id="UP000015354"/>
    </source>
</evidence>
<sequence>MNNSFDKDSKASRALVHRPERHHLTGEEAEAQYRSRLSKRHTLRIALRNGLYAAIGRILIGILKQLAKKGLSRAFLQRVRGEVLSLDPIKWAFVFGGFSCYRLCVQLLTRLADALRLPHKSVSFFSGCICSLPALVMNKTTRTELSLYMFVRAAHAFALRFVLPRLPLSLQRFDHYDTLLMCLSSVQICYGCMFAPFTMPPSYQNFLSQASTYDRRFFRAYIGYMRGHTAPEMVDLSVEKGWELFNGHSQESVNRLCEYTHKGYTCNGWILHFIPINMLRVGIPLYGPLKFFMLVTGGQKKLRQHPTTTLLRALKSVLTSALFLALYVSIFIRSACFSIHMGYRGGLRTSLLGSLAGLATLLEPKGRRMDLALYCAMYALRSFLLTQNRLGHLPYPRHWFVFSTYLASMGFMLYEYEEEPKLLNPRVRSAMKLLLGERAGKSHVSRLGAGHADATPEKESEAKSVA</sequence>
<dbReference type="OrthoDB" id="291792at2759"/>
<gene>
    <name evidence="4" type="ORF">STCU_05190</name>
    <name evidence="3" type="ORF">STCU_05206</name>
</gene>
<keyword evidence="2" id="KW-0812">Transmembrane</keyword>
<accession>S9UHS9</accession>
<dbReference type="InterPro" id="IPR026749">
    <property type="entry name" value="Tmem135"/>
</dbReference>
<comment type="caution">
    <text evidence="3">The sequence shown here is derived from an EMBL/GenBank/DDBJ whole genome shotgun (WGS) entry which is preliminary data.</text>
</comment>